<feature type="domain" description="PD-(D/E)XK endonuclease-like" evidence="1">
    <location>
        <begin position="760"/>
        <end position="967"/>
    </location>
</feature>
<dbReference type="HOGENOM" id="CLU_012377_0_0_5"/>
<organism evidence="2 3">
    <name type="scientific">Hirschia baltica (strain ATCC 49814 / DSM 5838 / IFAM 1418)</name>
    <dbReference type="NCBI Taxonomy" id="582402"/>
    <lineage>
        <taxon>Bacteria</taxon>
        <taxon>Pseudomonadati</taxon>
        <taxon>Pseudomonadota</taxon>
        <taxon>Alphaproteobacteria</taxon>
        <taxon>Hyphomonadales</taxon>
        <taxon>Hyphomonadaceae</taxon>
        <taxon>Hirschia</taxon>
    </lineage>
</organism>
<dbReference type="EMBL" id="CP001678">
    <property type="protein sequence ID" value="ACT60019.1"/>
    <property type="molecule type" value="Genomic_DNA"/>
</dbReference>
<dbReference type="InterPro" id="IPR011335">
    <property type="entry name" value="Restrct_endonuc-II-like"/>
</dbReference>
<dbReference type="InterPro" id="IPR011604">
    <property type="entry name" value="PDDEXK-like_dom_sf"/>
</dbReference>
<evidence type="ECO:0000313" key="2">
    <source>
        <dbReference type="EMBL" id="ACT60019.1"/>
    </source>
</evidence>
<dbReference type="Proteomes" id="UP000002745">
    <property type="component" value="Chromosome"/>
</dbReference>
<name>C6XMV5_HIRBI</name>
<evidence type="ECO:0000313" key="3">
    <source>
        <dbReference type="Proteomes" id="UP000002745"/>
    </source>
</evidence>
<dbReference type="eggNOG" id="COG2887">
    <property type="taxonomic scope" value="Bacteria"/>
</dbReference>
<sequence length="1026" mass="111729">MISAPIDAKDIFNQPNPRIFTIPPATSFLNALANTLSENLGLKDNPAALTQTVIFCPNKRSSRAIAEAFHKIAMGFGHKALLAPEIRVLGDLEDDHTIAPIGVSELELGPALSSGQRRGTLAKLVQFWSTKAYGAPLPPRSAIAAADQLGSLLDQSAMGEGTDWSKLQGLVEDSDLAAHWKQSADFLEIISQAWPAHLEEQGATDPMARRVAAARTLANNWAARPPQHPIIIAGSTGATPATRLLMQAAMNLPQGAIILPGLDPDISEDAWKAIASSPSHPQYTLRRALGKLGVDKSSVLKWPGAIETPDNTARRKLINEALAPASTTKSWTKRLEFLAGENTPEHLVNSGLKGLSLIEAEDEAEEALACALLLREALETPGKTAALVSPDGSLVRRVSALMTRWGVDIPPSSGTPFMQTHHGSLFALMFQWLRDEGDPVQLLSLLKHPLVRVGWDEDNYHSALVELESHKNEFREDGTVRGPRRYDTLDALADRLGMQKRAQSAQLIRDLATAARQCEIRPSTMAQDIDGNVFARACARLAERLVSTENEAGSTRLWRGVEGAQTARYLETLAEIAAELGPVPPDLWTEFAEAIASESAIPPKGGEHPRLAIWGPLEARQQMRDVIILASLNENSWPAAAAADSFLPKRLRKDLGLPDPEERLGLSAHDFAQLACAPDVKLVRSKRVDDKPSVASRWLWRLNTLAAGGLGSPEAVQKALEPEPKNNPLIWARSMRKARDYTPIQAPTPRPPVDARPTKFSVSRVARLIRDPYAVYASDVLKLNPMPAVGAESGPAERGTAIHAAVERYELEGGQVIDLVTKELKKAGETDTAIELNRPLWSRAADAYIAWRNERETNIREKHLEIEGELTFEISGRKYRLTAKADRIDLLKDNTFAIIDFKTGTPKTKKQLQSGLEPQLPLEAAIAAGGGFPKLPTADTSQLIYVSLAPGAASTKADNGKPVKLDEGPMAEAQKAREGFIKLVQSYATISQAYYSKPRAEFSWDVSDYDRLARRDEWSSDAGDGA</sequence>
<dbReference type="SUPFAM" id="SSF52980">
    <property type="entry name" value="Restriction endonuclease-like"/>
    <property type="match status" value="1"/>
</dbReference>
<dbReference type="KEGG" id="hba:Hbal_2339"/>
<dbReference type="SUPFAM" id="SSF52540">
    <property type="entry name" value="P-loop containing nucleoside triphosphate hydrolases"/>
    <property type="match status" value="1"/>
</dbReference>
<dbReference type="OrthoDB" id="9780606at2"/>
<dbReference type="InterPro" id="IPR038726">
    <property type="entry name" value="PDDEXK_AddAB-type"/>
</dbReference>
<keyword evidence="3" id="KW-1185">Reference proteome</keyword>
<proteinExistence type="predicted"/>
<accession>C6XMV5</accession>
<reference evidence="3" key="1">
    <citation type="journal article" date="2011" name="J. Bacteriol.">
        <title>Genome sequences of eight morphologically diverse alphaproteobacteria.</title>
        <authorList>
            <consortium name="US DOE Joint Genome Institute"/>
            <person name="Brown P.J."/>
            <person name="Kysela D.T."/>
            <person name="Buechlein A."/>
            <person name="Hemmerich C."/>
            <person name="Brun Y.V."/>
        </authorList>
    </citation>
    <scope>NUCLEOTIDE SEQUENCE [LARGE SCALE GENOMIC DNA]</scope>
    <source>
        <strain evidence="3">ATCC 49814 / DSM 5838 / IFAM 1418</strain>
    </source>
</reference>
<dbReference type="AlphaFoldDB" id="C6XMV5"/>
<dbReference type="Gene3D" id="3.90.320.10">
    <property type="match status" value="1"/>
</dbReference>
<dbReference type="Pfam" id="PF12705">
    <property type="entry name" value="PDDEXK_1"/>
    <property type="match status" value="1"/>
</dbReference>
<dbReference type="NCBIfam" id="TIGR02786">
    <property type="entry name" value="addB_alphas"/>
    <property type="match status" value="1"/>
</dbReference>
<protein>
    <recommendedName>
        <fullName evidence="1">PD-(D/E)XK endonuclease-like domain-containing protein</fullName>
    </recommendedName>
</protein>
<dbReference type="InterPro" id="IPR014153">
    <property type="entry name" value="Ds_break_AddB"/>
</dbReference>
<gene>
    <name evidence="2" type="ordered locus">Hbal_2339</name>
</gene>
<evidence type="ECO:0000259" key="1">
    <source>
        <dbReference type="Pfam" id="PF12705"/>
    </source>
</evidence>
<dbReference type="eggNOG" id="COG3893">
    <property type="taxonomic scope" value="Bacteria"/>
</dbReference>
<dbReference type="InterPro" id="IPR027417">
    <property type="entry name" value="P-loop_NTPase"/>
</dbReference>
<dbReference type="STRING" id="582402.Hbal_2339"/>
<dbReference type="RefSeq" id="WP_015828169.1">
    <property type="nucleotide sequence ID" value="NC_012982.1"/>
</dbReference>